<gene>
    <name evidence="7" type="ORF">SH1V18_16570</name>
</gene>
<feature type="domain" description="ABC-2 type transporter transmembrane" evidence="6">
    <location>
        <begin position="21"/>
        <end position="321"/>
    </location>
</feature>
<dbReference type="GO" id="GO:0016020">
    <property type="term" value="C:membrane"/>
    <property type="evidence" value="ECO:0007669"/>
    <property type="project" value="UniProtKB-SubCell"/>
</dbReference>
<dbReference type="GO" id="GO:0140359">
    <property type="term" value="F:ABC-type transporter activity"/>
    <property type="evidence" value="ECO:0007669"/>
    <property type="project" value="InterPro"/>
</dbReference>
<feature type="transmembrane region" description="Helical" evidence="5">
    <location>
        <begin position="191"/>
        <end position="213"/>
    </location>
</feature>
<keyword evidence="2 5" id="KW-0812">Transmembrane</keyword>
<feature type="transmembrane region" description="Helical" evidence="5">
    <location>
        <begin position="253"/>
        <end position="273"/>
    </location>
</feature>
<dbReference type="Pfam" id="PF12698">
    <property type="entry name" value="ABC2_membrane_3"/>
    <property type="match status" value="1"/>
</dbReference>
<comment type="caution">
    <text evidence="7">The sequence shown here is derived from an EMBL/GenBank/DDBJ whole genome shotgun (WGS) entry which is preliminary data.</text>
</comment>
<organism evidence="7 8">
    <name type="scientific">Vallitalea longa</name>
    <dbReference type="NCBI Taxonomy" id="2936439"/>
    <lineage>
        <taxon>Bacteria</taxon>
        <taxon>Bacillati</taxon>
        <taxon>Bacillota</taxon>
        <taxon>Clostridia</taxon>
        <taxon>Lachnospirales</taxon>
        <taxon>Vallitaleaceae</taxon>
        <taxon>Vallitalea</taxon>
    </lineage>
</organism>
<comment type="subcellular location">
    <subcellularLocation>
        <location evidence="1">Membrane</location>
        <topology evidence="1">Multi-pass membrane protein</topology>
    </subcellularLocation>
</comment>
<evidence type="ECO:0000256" key="3">
    <source>
        <dbReference type="ARBA" id="ARBA00022989"/>
    </source>
</evidence>
<evidence type="ECO:0000256" key="5">
    <source>
        <dbReference type="SAM" id="Phobius"/>
    </source>
</evidence>
<name>A0A9W6DF70_9FIRM</name>
<dbReference type="Proteomes" id="UP001144256">
    <property type="component" value="Unassembled WGS sequence"/>
</dbReference>
<evidence type="ECO:0000256" key="1">
    <source>
        <dbReference type="ARBA" id="ARBA00004141"/>
    </source>
</evidence>
<sequence>MMSKIFRIFRKDTKIATRDAILIYIIIIPIILAVGILLFAPGLNDSSVKIAMLKSDEAEHVAYMEKYAQIELFNNIEDLERRVNKRDDVVGIAPTDNGYEIIVQGNEAEGLADYPEILNSLYELGVTEENTTATNLSFEKTVPPLKTKLVNMLILLVVMLAGMIISLGIVEEKSDNTISAVNVTPVSQTGFVLGKSALGSITSLVSIILVLLITGYHDVNWLMIILVGFTSMLLSLIIGFLQGLSSSDVIEAAAGVKIMMLPIAGSIAGYELLSDKWQWTMYWSPFYFAYKANDMILSKIADWGTVIICVVAVIVLTLLVYLISIPKIRRGLS</sequence>
<keyword evidence="3 5" id="KW-1133">Transmembrane helix</keyword>
<evidence type="ECO:0000313" key="7">
    <source>
        <dbReference type="EMBL" id="GKX29177.1"/>
    </source>
</evidence>
<proteinExistence type="predicted"/>
<feature type="transmembrane region" description="Helical" evidence="5">
    <location>
        <begin position="303"/>
        <end position="323"/>
    </location>
</feature>
<reference evidence="7" key="1">
    <citation type="submission" date="2022-06" db="EMBL/GenBank/DDBJ databases">
        <title>Vallitalea longa sp. nov., an anaerobic bacterium isolated from marine sediment.</title>
        <authorList>
            <person name="Hirano S."/>
            <person name="Terahara T."/>
            <person name="Mori K."/>
            <person name="Hamada M."/>
            <person name="Matsumoto R."/>
            <person name="Kobayashi T."/>
        </authorList>
    </citation>
    <scope>NUCLEOTIDE SEQUENCE</scope>
    <source>
        <strain evidence="7">SH18-1</strain>
    </source>
</reference>
<keyword evidence="8" id="KW-1185">Reference proteome</keyword>
<evidence type="ECO:0000259" key="6">
    <source>
        <dbReference type="Pfam" id="PF12698"/>
    </source>
</evidence>
<evidence type="ECO:0000313" key="8">
    <source>
        <dbReference type="Proteomes" id="UP001144256"/>
    </source>
</evidence>
<evidence type="ECO:0000256" key="2">
    <source>
        <dbReference type="ARBA" id="ARBA00022692"/>
    </source>
</evidence>
<dbReference type="AlphaFoldDB" id="A0A9W6DF70"/>
<dbReference type="EMBL" id="BRLB01000003">
    <property type="protein sequence ID" value="GKX29177.1"/>
    <property type="molecule type" value="Genomic_DNA"/>
</dbReference>
<dbReference type="PANTHER" id="PTHR43471">
    <property type="entry name" value="ABC TRANSPORTER PERMEASE"/>
    <property type="match status" value="1"/>
</dbReference>
<feature type="transmembrane region" description="Helical" evidence="5">
    <location>
        <begin position="219"/>
        <end position="241"/>
    </location>
</feature>
<dbReference type="InterPro" id="IPR013525">
    <property type="entry name" value="ABC2_TM"/>
</dbReference>
<feature type="transmembrane region" description="Helical" evidence="5">
    <location>
        <begin position="149"/>
        <end position="170"/>
    </location>
</feature>
<protein>
    <recommendedName>
        <fullName evidence="6">ABC-2 type transporter transmembrane domain-containing protein</fullName>
    </recommendedName>
</protein>
<evidence type="ECO:0000256" key="4">
    <source>
        <dbReference type="ARBA" id="ARBA00023136"/>
    </source>
</evidence>
<feature type="transmembrane region" description="Helical" evidence="5">
    <location>
        <begin position="21"/>
        <end position="43"/>
    </location>
</feature>
<accession>A0A9W6DF70</accession>
<keyword evidence="4 5" id="KW-0472">Membrane</keyword>